<reference evidence="1 2" key="1">
    <citation type="journal article" date="2018" name="Cell">
        <title>The Chara Genome: Secondary Complexity and Implications for Plant Terrestrialization.</title>
        <authorList>
            <person name="Nishiyama T."/>
            <person name="Sakayama H."/>
            <person name="Vries J.D."/>
            <person name="Buschmann H."/>
            <person name="Saint-Marcoux D."/>
            <person name="Ullrich K.K."/>
            <person name="Haas F.B."/>
            <person name="Vanderstraeten L."/>
            <person name="Becker D."/>
            <person name="Lang D."/>
            <person name="Vosolsobe S."/>
            <person name="Rombauts S."/>
            <person name="Wilhelmsson P.K.I."/>
            <person name="Janitza P."/>
            <person name="Kern R."/>
            <person name="Heyl A."/>
            <person name="Rumpler F."/>
            <person name="Villalobos L.I.A.C."/>
            <person name="Clay J.M."/>
            <person name="Skokan R."/>
            <person name="Toyoda A."/>
            <person name="Suzuki Y."/>
            <person name="Kagoshima H."/>
            <person name="Schijlen E."/>
            <person name="Tajeshwar N."/>
            <person name="Catarino B."/>
            <person name="Hetherington A.J."/>
            <person name="Saltykova A."/>
            <person name="Bonnot C."/>
            <person name="Breuninger H."/>
            <person name="Symeonidi A."/>
            <person name="Radhakrishnan G.V."/>
            <person name="Van Nieuwerburgh F."/>
            <person name="Deforce D."/>
            <person name="Chang C."/>
            <person name="Karol K.G."/>
            <person name="Hedrich R."/>
            <person name="Ulvskov P."/>
            <person name="Glockner G."/>
            <person name="Delwiche C.F."/>
            <person name="Petrasek J."/>
            <person name="Van de Peer Y."/>
            <person name="Friml J."/>
            <person name="Beilby M."/>
            <person name="Dolan L."/>
            <person name="Kohara Y."/>
            <person name="Sugano S."/>
            <person name="Fujiyama A."/>
            <person name="Delaux P.-M."/>
            <person name="Quint M."/>
            <person name="TheiBen G."/>
            <person name="Hagemann M."/>
            <person name="Harholt J."/>
            <person name="Dunand C."/>
            <person name="Zachgo S."/>
            <person name="Langdale J."/>
            <person name="Maumus F."/>
            <person name="Straeten D.V.D."/>
            <person name="Gould S.B."/>
            <person name="Rensing S.A."/>
        </authorList>
    </citation>
    <scope>NUCLEOTIDE SEQUENCE [LARGE SCALE GENOMIC DNA]</scope>
    <source>
        <strain evidence="1 2">S276</strain>
    </source>
</reference>
<protein>
    <submittedName>
        <fullName evidence="1">Uncharacterized protein</fullName>
    </submittedName>
</protein>
<evidence type="ECO:0000313" key="2">
    <source>
        <dbReference type="Proteomes" id="UP000265515"/>
    </source>
</evidence>
<sequence length="415" mass="47134">MFAQAVKDVMDVSEMLLKGTTVDRDIVEVDENVLLQDVAEDVVHRSREGSGCVGEAEWHHRKLVVAEARSERCLRLVRCSDVDLMVTATNIHLCKEAVACYAVEQLVETRHGVAVLNRVAVETTIVDAEMESFIRFASKEDGCTPQGVARFNETQSQELLKLTLEFGGLGDRESVGCLMVNTIVRHQLDGVLDVAHQWDAGVRERRWKNVVVLSNEVTNWGLQVGRIACEFLSASAIQWGELDRRRRERSRDGNHEDRRRIWLKRDELDVMTGWIIVKEIRNVHCKEGDVVLSDEVGEVPRQGDSDSRRWCGQGRLWGRRVGVWYRGGTYERYTIRLSTLRFENESVGRPISLGVAEPTRPRSTENEFVPRLHHIEMCRGAVATRRRGTTSPLESEEEREVGDLLIEEALVLAIP</sequence>
<dbReference type="AlphaFoldDB" id="A0A388K2R2"/>
<keyword evidence="2" id="KW-1185">Reference proteome</keyword>
<organism evidence="1 2">
    <name type="scientific">Chara braunii</name>
    <name type="common">Braun's stonewort</name>
    <dbReference type="NCBI Taxonomy" id="69332"/>
    <lineage>
        <taxon>Eukaryota</taxon>
        <taxon>Viridiplantae</taxon>
        <taxon>Streptophyta</taxon>
        <taxon>Charophyceae</taxon>
        <taxon>Charales</taxon>
        <taxon>Characeae</taxon>
        <taxon>Chara</taxon>
    </lineage>
</organism>
<comment type="caution">
    <text evidence="1">The sequence shown here is derived from an EMBL/GenBank/DDBJ whole genome shotgun (WGS) entry which is preliminary data.</text>
</comment>
<dbReference type="OrthoDB" id="3046524at2759"/>
<accession>A0A388K2R2</accession>
<name>A0A388K2R2_CHABU</name>
<evidence type="ECO:0000313" key="1">
    <source>
        <dbReference type="EMBL" id="GBG64340.1"/>
    </source>
</evidence>
<dbReference type="Gramene" id="GBG64340">
    <property type="protein sequence ID" value="GBG64340"/>
    <property type="gene ID" value="CBR_g41541"/>
</dbReference>
<dbReference type="Proteomes" id="UP000265515">
    <property type="component" value="Unassembled WGS sequence"/>
</dbReference>
<proteinExistence type="predicted"/>
<gene>
    <name evidence="1" type="ORF">CBR_g41541</name>
</gene>
<dbReference type="EMBL" id="BFEA01000049">
    <property type="protein sequence ID" value="GBG64340.1"/>
    <property type="molecule type" value="Genomic_DNA"/>
</dbReference>